<protein>
    <submittedName>
        <fullName evidence="3">Uncharacterized protein</fullName>
    </submittedName>
</protein>
<evidence type="ECO:0000256" key="1">
    <source>
        <dbReference type="SAM" id="Coils"/>
    </source>
</evidence>
<evidence type="ECO:0000313" key="4">
    <source>
        <dbReference type="Proteomes" id="UP001341840"/>
    </source>
</evidence>
<feature type="region of interest" description="Disordered" evidence="2">
    <location>
        <begin position="1"/>
        <end position="241"/>
    </location>
</feature>
<feature type="compositionally biased region" description="Acidic residues" evidence="2">
    <location>
        <begin position="47"/>
        <end position="57"/>
    </location>
</feature>
<dbReference type="EMBL" id="JASCZI010213266">
    <property type="protein sequence ID" value="MED6201061.1"/>
    <property type="molecule type" value="Genomic_DNA"/>
</dbReference>
<organism evidence="3 4">
    <name type="scientific">Stylosanthes scabra</name>
    <dbReference type="NCBI Taxonomy" id="79078"/>
    <lineage>
        <taxon>Eukaryota</taxon>
        <taxon>Viridiplantae</taxon>
        <taxon>Streptophyta</taxon>
        <taxon>Embryophyta</taxon>
        <taxon>Tracheophyta</taxon>
        <taxon>Spermatophyta</taxon>
        <taxon>Magnoliopsida</taxon>
        <taxon>eudicotyledons</taxon>
        <taxon>Gunneridae</taxon>
        <taxon>Pentapetalae</taxon>
        <taxon>rosids</taxon>
        <taxon>fabids</taxon>
        <taxon>Fabales</taxon>
        <taxon>Fabaceae</taxon>
        <taxon>Papilionoideae</taxon>
        <taxon>50 kb inversion clade</taxon>
        <taxon>dalbergioids sensu lato</taxon>
        <taxon>Dalbergieae</taxon>
        <taxon>Pterocarpus clade</taxon>
        <taxon>Stylosanthes</taxon>
    </lineage>
</organism>
<feature type="coiled-coil region" evidence="1">
    <location>
        <begin position="260"/>
        <end position="294"/>
    </location>
</feature>
<proteinExistence type="predicted"/>
<keyword evidence="1" id="KW-0175">Coiled coil</keyword>
<comment type="caution">
    <text evidence="3">The sequence shown here is derived from an EMBL/GenBank/DDBJ whole genome shotgun (WGS) entry which is preliminary data.</text>
</comment>
<evidence type="ECO:0000313" key="3">
    <source>
        <dbReference type="EMBL" id="MED6201061.1"/>
    </source>
</evidence>
<feature type="compositionally biased region" description="Basic and acidic residues" evidence="2">
    <location>
        <begin position="9"/>
        <end position="21"/>
    </location>
</feature>
<accession>A0ABU6XTV9</accession>
<dbReference type="Proteomes" id="UP001341840">
    <property type="component" value="Unassembled WGS sequence"/>
</dbReference>
<feature type="compositionally biased region" description="Basic and acidic residues" evidence="2">
    <location>
        <begin position="58"/>
        <end position="98"/>
    </location>
</feature>
<keyword evidence="4" id="KW-1185">Reference proteome</keyword>
<sequence>MRAHKKKEDRKGQKGKDKVQTEESDSLGSESGEGSEEEEYQTTNSEPEPEPEPEPEVLCERRSKKKEDDSVIHQRQKIEREERSKRRREDRENKEREPTLAIQFDHLAKKRVQSKEVPSKKKKTGPQKDIHVQAEAEPEPPKKKAKTSATKSDTILVQPHMDIPVQATILPAYGGDTEPPNKKTKTTATEVDINPEQPQLDIPVQASTIPEPEAEEEPQPQPEPIMYVGPQPQAESNIEGGPEPVIYFGPELAELLDGYVAECERAENIFEKKIEEAEAEIKACEEAEAHYKTKRTTGEGIGDDEIDLAIRRATEGVLPEGQEMEKQEREAAPTLNKMGEHAPGLLMVASVATGAVEYDPSKAFDLEFSQPQPQEESAELYDLDDFPDEMGNPITPVFRPRINEITQDLKNGCVAWALTKKNDNKYNMLFEFNGEWHLEVPRSQFRTMRPGKEIDSASKVMNHFKENYIDLSSNKRAHGYMLVLECVRVKLELLDPRGASTPDNLNRKKGSLQIKKRKLEAKQSRVPRICVEEHAYACCSKPRPTPKSTHMRRSPRICVDSHSACVHGHVATTLNGSMTHLPTYRRTTFTHMRGRHSASMSSQSCSNMAPSPEDLRICVDVHAYAWKAILVTFWRSKCDPT</sequence>
<feature type="compositionally biased region" description="Basic and acidic residues" evidence="2">
    <location>
        <begin position="126"/>
        <end position="142"/>
    </location>
</feature>
<evidence type="ECO:0000256" key="2">
    <source>
        <dbReference type="SAM" id="MobiDB-lite"/>
    </source>
</evidence>
<reference evidence="3 4" key="1">
    <citation type="journal article" date="2023" name="Plants (Basel)">
        <title>Bridging the Gap: Combining Genomics and Transcriptomics Approaches to Understand Stylosanthes scabra, an Orphan Legume from the Brazilian Caatinga.</title>
        <authorList>
            <person name="Ferreira-Neto J.R.C."/>
            <person name="da Silva M.D."/>
            <person name="Binneck E."/>
            <person name="de Melo N.F."/>
            <person name="da Silva R.H."/>
            <person name="de Melo A.L.T.M."/>
            <person name="Pandolfi V."/>
            <person name="Bustamante F.O."/>
            <person name="Brasileiro-Vidal A.C."/>
            <person name="Benko-Iseppon A.M."/>
        </authorList>
    </citation>
    <scope>NUCLEOTIDE SEQUENCE [LARGE SCALE GENOMIC DNA]</scope>
    <source>
        <tissue evidence="3">Leaves</tissue>
    </source>
</reference>
<gene>
    <name evidence="3" type="ORF">PIB30_091337</name>
</gene>
<name>A0ABU6XTV9_9FABA</name>